<dbReference type="SUPFAM" id="SSF56784">
    <property type="entry name" value="HAD-like"/>
    <property type="match status" value="1"/>
</dbReference>
<dbReference type="AlphaFoldDB" id="A0A0J6VWB8"/>
<organism evidence="5 6">
    <name type="scientific">Mycolicibacterium chlorophenolicum</name>
    <dbReference type="NCBI Taxonomy" id="37916"/>
    <lineage>
        <taxon>Bacteria</taxon>
        <taxon>Bacillati</taxon>
        <taxon>Actinomycetota</taxon>
        <taxon>Actinomycetes</taxon>
        <taxon>Mycobacteriales</taxon>
        <taxon>Mycobacteriaceae</taxon>
        <taxon>Mycolicibacterium</taxon>
    </lineage>
</organism>
<dbReference type="SMR" id="A0A0J6VWB8"/>
<dbReference type="InterPro" id="IPR006385">
    <property type="entry name" value="HAD_hydro_SerB1"/>
</dbReference>
<reference evidence="5 6" key="1">
    <citation type="journal article" date="2015" name="Genome Biol. Evol.">
        <title>Characterization of Three Mycobacterium spp. with Potential Use in Bioremediation by Genome Sequencing and Comparative Genomics.</title>
        <authorList>
            <person name="Das S."/>
            <person name="Pettersson B.M."/>
            <person name="Behra P.R."/>
            <person name="Ramesh M."/>
            <person name="Dasgupta S."/>
            <person name="Bhattacharya A."/>
            <person name="Kirsebom L.A."/>
        </authorList>
    </citation>
    <scope>NUCLEOTIDE SEQUENCE [LARGE SCALE GENOMIC DNA]</scope>
    <source>
        <strain evidence="5 6">DSM 43826</strain>
    </source>
</reference>
<evidence type="ECO:0000313" key="5">
    <source>
        <dbReference type="EMBL" id="KMO75390.1"/>
    </source>
</evidence>
<dbReference type="InterPro" id="IPR023214">
    <property type="entry name" value="HAD_sf"/>
</dbReference>
<dbReference type="GO" id="GO:0016787">
    <property type="term" value="F:hydrolase activity"/>
    <property type="evidence" value="ECO:0007669"/>
    <property type="project" value="UniProtKB-KW"/>
</dbReference>
<dbReference type="STRING" id="37916.MCHLDSM_03610"/>
<dbReference type="PANTHER" id="PTHR43344">
    <property type="entry name" value="PHOSPHOSERINE PHOSPHATASE"/>
    <property type="match status" value="1"/>
</dbReference>
<gene>
    <name evidence="5" type="primary">serB_3</name>
    <name evidence="5" type="ORF">MCHLDSM_03610</name>
</gene>
<name>A0A0J6VWB8_9MYCO</name>
<protein>
    <submittedName>
        <fullName evidence="5">Phosphoserine phosphatase</fullName>
        <ecNumber evidence="5">3.1.3.3</ecNumber>
    </submittedName>
</protein>
<evidence type="ECO:0000256" key="2">
    <source>
        <dbReference type="ARBA" id="ARBA00022723"/>
    </source>
</evidence>
<dbReference type="GO" id="GO:0046872">
    <property type="term" value="F:metal ion binding"/>
    <property type="evidence" value="ECO:0007669"/>
    <property type="project" value="UniProtKB-KW"/>
</dbReference>
<dbReference type="CDD" id="cd02612">
    <property type="entry name" value="HAD_PGPPase"/>
    <property type="match status" value="1"/>
</dbReference>
<dbReference type="Pfam" id="PF12710">
    <property type="entry name" value="HAD"/>
    <property type="match status" value="1"/>
</dbReference>
<proteinExistence type="inferred from homology"/>
<dbReference type="EC" id="3.1.3.3" evidence="5"/>
<dbReference type="Gene3D" id="3.40.50.1000">
    <property type="entry name" value="HAD superfamily/HAD-like"/>
    <property type="match status" value="1"/>
</dbReference>
<dbReference type="NCBIfam" id="TIGR01488">
    <property type="entry name" value="HAD-SF-IB"/>
    <property type="match status" value="1"/>
</dbReference>
<evidence type="ECO:0000256" key="3">
    <source>
        <dbReference type="ARBA" id="ARBA00022801"/>
    </source>
</evidence>
<sequence length="254" mass="27743">MTAAPPHLVDLLTAIEASPPGPGIGAFFDLDGTLVDGFTATAHAGDRIRRRQARIGEVTGVIEAAMRYRFGRVNFAKLLERAAGYLRGESLADLDDVGERLFRERVRSRLFPAMHEVVLAHQRRGHTVVMCSSALTIHAEPVARFLEIGHVLCNHFEVDEAGRVTGRIVRPVIWGARKADAVQAFCGGRAIDLADSYFYADGNEDIALMTLVGYPRPVNPRRELAAMAAVQNWPVLRVTTPGKGSHDGLRGVLK</sequence>
<evidence type="ECO:0000256" key="1">
    <source>
        <dbReference type="ARBA" id="ARBA00009184"/>
    </source>
</evidence>
<dbReference type="InterPro" id="IPR036412">
    <property type="entry name" value="HAD-like_sf"/>
</dbReference>
<dbReference type="PATRIC" id="fig|37916.4.peg.3544"/>
<keyword evidence="6" id="KW-1185">Reference proteome</keyword>
<keyword evidence="3 5" id="KW-0378">Hydrolase</keyword>
<dbReference type="PANTHER" id="PTHR43344:SF13">
    <property type="entry name" value="PHOSPHATASE RV3661-RELATED"/>
    <property type="match status" value="1"/>
</dbReference>
<dbReference type="NCBIfam" id="TIGR01490">
    <property type="entry name" value="HAD-SF-IB-hyp1"/>
    <property type="match status" value="1"/>
</dbReference>
<accession>A0A0J6VWB8</accession>
<dbReference type="EMBL" id="JYNL01000030">
    <property type="protein sequence ID" value="KMO75390.1"/>
    <property type="molecule type" value="Genomic_DNA"/>
</dbReference>
<evidence type="ECO:0000313" key="6">
    <source>
        <dbReference type="Proteomes" id="UP000036513"/>
    </source>
</evidence>
<dbReference type="InterPro" id="IPR050582">
    <property type="entry name" value="HAD-like_SerB"/>
</dbReference>
<dbReference type="Proteomes" id="UP000036513">
    <property type="component" value="Unassembled WGS sequence"/>
</dbReference>
<dbReference type="RefSeq" id="WP_048471064.1">
    <property type="nucleotide sequence ID" value="NZ_JYNL01000030.1"/>
</dbReference>
<dbReference type="Gene3D" id="1.20.1440.100">
    <property type="entry name" value="SG protein - dephosphorylation function"/>
    <property type="match status" value="1"/>
</dbReference>
<evidence type="ECO:0000256" key="4">
    <source>
        <dbReference type="ARBA" id="ARBA00022842"/>
    </source>
</evidence>
<keyword evidence="2" id="KW-0479">Metal-binding</keyword>
<comment type="similarity">
    <text evidence="1">Belongs to the HAD-like hydrolase superfamily. SerB family.</text>
</comment>
<keyword evidence="4" id="KW-0460">Magnesium</keyword>
<comment type="caution">
    <text evidence="5">The sequence shown here is derived from an EMBL/GenBank/DDBJ whole genome shotgun (WGS) entry which is preliminary data.</text>
</comment>